<evidence type="ECO:0000256" key="8">
    <source>
        <dbReference type="SAM" id="MobiDB-lite"/>
    </source>
</evidence>
<evidence type="ECO:0000256" key="1">
    <source>
        <dbReference type="ARBA" id="ARBA00004123"/>
    </source>
</evidence>
<feature type="non-terminal residue" evidence="9">
    <location>
        <position position="1"/>
    </location>
</feature>
<dbReference type="Gene3D" id="1.10.10.1340">
    <property type="entry name" value="Mediator of RNA polymerase II, submodule Med31 (Soh1)"/>
    <property type="match status" value="1"/>
</dbReference>
<keyword evidence="6 7" id="KW-0539">Nucleus</keyword>
<comment type="similarity">
    <text evidence="2 7">Belongs to the Mediator complex subunit 31 family.</text>
</comment>
<evidence type="ECO:0000256" key="3">
    <source>
        <dbReference type="ARBA" id="ARBA00023015"/>
    </source>
</evidence>
<comment type="function">
    <text evidence="7">Component of the Mediator complex, a coactivator involved in the regulated transcription of nearly all RNA polymerase II-dependent genes. Mediator functions as a bridge to convey information from gene-specific regulatory proteins to the basal RNA polymerase II transcription machinery. Mediator is recruited to promoters by direct interactions with regulatory proteins and serves as a scaffold for the assembly of a functional preinitiation complex with RNA polymerase II and the general transcription factors.</text>
</comment>
<evidence type="ECO:0000313" key="10">
    <source>
        <dbReference type="Proteomes" id="UP000265618"/>
    </source>
</evidence>
<dbReference type="GO" id="GO:0003712">
    <property type="term" value="F:transcription coregulator activity"/>
    <property type="evidence" value="ECO:0007669"/>
    <property type="project" value="InterPro"/>
</dbReference>
<proteinExistence type="inferred from homology"/>
<gene>
    <name evidence="9" type="ORF">KIPB_013180</name>
</gene>
<comment type="subcellular location">
    <subcellularLocation>
        <location evidence="1 7">Nucleus</location>
    </subcellularLocation>
</comment>
<comment type="subunit">
    <text evidence="7">Component of the Mediator complex.</text>
</comment>
<dbReference type="Pfam" id="PF05669">
    <property type="entry name" value="Med31"/>
    <property type="match status" value="1"/>
</dbReference>
<accession>A0A9K3DAS2</accession>
<evidence type="ECO:0000256" key="5">
    <source>
        <dbReference type="ARBA" id="ARBA00023163"/>
    </source>
</evidence>
<dbReference type="Proteomes" id="UP000265618">
    <property type="component" value="Unassembled WGS sequence"/>
</dbReference>
<organism evidence="9 10">
    <name type="scientific">Kipferlia bialata</name>
    <dbReference type="NCBI Taxonomy" id="797122"/>
    <lineage>
        <taxon>Eukaryota</taxon>
        <taxon>Metamonada</taxon>
        <taxon>Carpediemonas-like organisms</taxon>
        <taxon>Kipferlia</taxon>
    </lineage>
</organism>
<name>A0A9K3DAS2_9EUKA</name>
<dbReference type="GO" id="GO:0006355">
    <property type="term" value="P:regulation of DNA-templated transcription"/>
    <property type="evidence" value="ECO:0007669"/>
    <property type="project" value="InterPro"/>
</dbReference>
<keyword evidence="5 7" id="KW-0804">Transcription</keyword>
<evidence type="ECO:0000256" key="6">
    <source>
        <dbReference type="ARBA" id="ARBA00023242"/>
    </source>
</evidence>
<sequence length="173" mass="20999">LHAAEELTPKERFELELEFVQLLADPFYINHLAHHLYFDNPAFINYLKYLQYWTRPEYLRFIQYPVCLRHLKQLLDPDYIARLKQSPCVDMTHFQMMQQWKAEALPQSQSMWDMGNIEGINRVLEEHQLPPPFQSATIQLVVERDNALRKEQQDKKEAARVEWERQREKMRRD</sequence>
<evidence type="ECO:0000313" key="9">
    <source>
        <dbReference type="EMBL" id="GIQ90398.1"/>
    </source>
</evidence>
<dbReference type="PANTHER" id="PTHR13186">
    <property type="entry name" value="MEDIATOR OF RNA POLYMERASE II TRANSCRIPTION SUBUNIT 31"/>
    <property type="match status" value="1"/>
</dbReference>
<evidence type="ECO:0000256" key="2">
    <source>
        <dbReference type="ARBA" id="ARBA00006378"/>
    </source>
</evidence>
<comment type="caution">
    <text evidence="9">The sequence shown here is derived from an EMBL/GenBank/DDBJ whole genome shotgun (WGS) entry which is preliminary data.</text>
</comment>
<dbReference type="InterPro" id="IPR008831">
    <property type="entry name" value="Mediator_Med31"/>
</dbReference>
<evidence type="ECO:0000256" key="7">
    <source>
        <dbReference type="RuleBase" id="RU364129"/>
    </source>
</evidence>
<dbReference type="EMBL" id="BDIP01006129">
    <property type="protein sequence ID" value="GIQ90398.1"/>
    <property type="molecule type" value="Genomic_DNA"/>
</dbReference>
<evidence type="ECO:0000256" key="4">
    <source>
        <dbReference type="ARBA" id="ARBA00023159"/>
    </source>
</evidence>
<dbReference type="GO" id="GO:0016592">
    <property type="term" value="C:mediator complex"/>
    <property type="evidence" value="ECO:0007669"/>
    <property type="project" value="InterPro"/>
</dbReference>
<keyword evidence="10" id="KW-1185">Reference proteome</keyword>
<keyword evidence="4 7" id="KW-0010">Activator</keyword>
<dbReference type="AlphaFoldDB" id="A0A9K3DAS2"/>
<feature type="region of interest" description="Disordered" evidence="8">
    <location>
        <begin position="149"/>
        <end position="173"/>
    </location>
</feature>
<dbReference type="OrthoDB" id="10257739at2759"/>
<reference evidence="9 10" key="1">
    <citation type="journal article" date="2018" name="PLoS ONE">
        <title>The draft genome of Kipferlia bialata reveals reductive genome evolution in fornicate parasites.</title>
        <authorList>
            <person name="Tanifuji G."/>
            <person name="Takabayashi S."/>
            <person name="Kume K."/>
            <person name="Takagi M."/>
            <person name="Nakayama T."/>
            <person name="Kamikawa R."/>
            <person name="Inagaki Y."/>
            <person name="Hashimoto T."/>
        </authorList>
    </citation>
    <scope>NUCLEOTIDE SEQUENCE [LARGE SCALE GENOMIC DNA]</scope>
    <source>
        <strain evidence="9">NY0173</strain>
    </source>
</reference>
<dbReference type="InterPro" id="IPR038089">
    <property type="entry name" value="Med31_sf"/>
</dbReference>
<protein>
    <recommendedName>
        <fullName evidence="7">Mediator of RNA polymerase II transcription subunit 31</fullName>
    </recommendedName>
</protein>
<keyword evidence="3 7" id="KW-0805">Transcription regulation</keyword>